<dbReference type="EMBL" id="BGZK01001095">
    <property type="protein sequence ID" value="GBP71053.1"/>
    <property type="molecule type" value="Genomic_DNA"/>
</dbReference>
<proteinExistence type="predicted"/>
<dbReference type="Proteomes" id="UP000299102">
    <property type="component" value="Unassembled WGS sequence"/>
</dbReference>
<protein>
    <submittedName>
        <fullName evidence="1">Uncharacterized protein</fullName>
    </submittedName>
</protein>
<accession>A0A4C1Y6R7</accession>
<organism evidence="1 2">
    <name type="scientific">Eumeta variegata</name>
    <name type="common">Bagworm moth</name>
    <name type="synonym">Eumeta japonica</name>
    <dbReference type="NCBI Taxonomy" id="151549"/>
    <lineage>
        <taxon>Eukaryota</taxon>
        <taxon>Metazoa</taxon>
        <taxon>Ecdysozoa</taxon>
        <taxon>Arthropoda</taxon>
        <taxon>Hexapoda</taxon>
        <taxon>Insecta</taxon>
        <taxon>Pterygota</taxon>
        <taxon>Neoptera</taxon>
        <taxon>Endopterygota</taxon>
        <taxon>Lepidoptera</taxon>
        <taxon>Glossata</taxon>
        <taxon>Ditrysia</taxon>
        <taxon>Tineoidea</taxon>
        <taxon>Psychidae</taxon>
        <taxon>Oiketicinae</taxon>
        <taxon>Eumeta</taxon>
    </lineage>
</organism>
<sequence>MCIRPVKTYASTVFAYAAPNALHDLKRNLELPTIPKHMKDASKRFFAAAENHPNFLLFSAVAYEALLSYPFLRRPRIALTDPVEELTAAAEGLIEVNDIIEE</sequence>
<dbReference type="OrthoDB" id="10050074at2759"/>
<comment type="caution">
    <text evidence="1">The sequence shown here is derived from an EMBL/GenBank/DDBJ whole genome shotgun (WGS) entry which is preliminary data.</text>
</comment>
<evidence type="ECO:0000313" key="1">
    <source>
        <dbReference type="EMBL" id="GBP71053.1"/>
    </source>
</evidence>
<dbReference type="AlphaFoldDB" id="A0A4C1Y6R7"/>
<gene>
    <name evidence="1" type="ORF">EVAR_37893_1</name>
</gene>
<evidence type="ECO:0000313" key="2">
    <source>
        <dbReference type="Proteomes" id="UP000299102"/>
    </source>
</evidence>
<name>A0A4C1Y6R7_EUMVA</name>
<keyword evidence="2" id="KW-1185">Reference proteome</keyword>
<reference evidence="1 2" key="1">
    <citation type="journal article" date="2019" name="Commun. Biol.">
        <title>The bagworm genome reveals a unique fibroin gene that provides high tensile strength.</title>
        <authorList>
            <person name="Kono N."/>
            <person name="Nakamura H."/>
            <person name="Ohtoshi R."/>
            <person name="Tomita M."/>
            <person name="Numata K."/>
            <person name="Arakawa K."/>
        </authorList>
    </citation>
    <scope>NUCLEOTIDE SEQUENCE [LARGE SCALE GENOMIC DNA]</scope>
</reference>